<sequence>MAYARSDTSPLRNAILRLWTPAVGARSLDELRDRHINKVMTSPGNPLDAMRLLDNMPFTMHETIEIYSDNQPLFEIGEVIISGSWSEGLYFYGHSNTSIPDLDYMLVLKNISFSEEDQRSGYLTLKEDTPFIYAYMTDENTAEIWKDFLVDHEDTPSKRLSSKKLKERLKENKLQFLPFRYRGDNSNSVGEGAAIYSSRCDFGLTRFNEAFNYLIFQLGESSKIGNGVCRCKNLLNDFYKLFTGCDIVLAISCDGWPSCAREWITRHRNWPEDNLIQEITHDAVVKYHQNTWSPNIKEIITTYHLKTIAFWYFEKRTQDSFTEETVATHLILLLQELAEALRNRELPMYFMPKVNLFGNVENPEEAIEIAEKIEQLSLDFLLVIKGLENITSECTQLFCIFHNIKKWQLDHPYIGGDRAHPPPHDHKTISSKILMG</sequence>
<dbReference type="PANTHER" id="PTHR10656">
    <property type="entry name" value="CELL FATE DETERMINING PROTEIN MAB21-RELATED"/>
    <property type="match status" value="1"/>
</dbReference>
<reference evidence="12" key="1">
    <citation type="submission" date="2020-04" db="EMBL/GenBank/DDBJ databases">
        <authorList>
            <person name="Alioto T."/>
            <person name="Alioto T."/>
            <person name="Gomez Garrido J."/>
        </authorList>
    </citation>
    <scope>NUCLEOTIDE SEQUENCE</scope>
    <source>
        <strain evidence="12">A484AB</strain>
    </source>
</reference>
<evidence type="ECO:0000256" key="3">
    <source>
        <dbReference type="ARBA" id="ARBA00022679"/>
    </source>
</evidence>
<feature type="domain" description="Mab-21-like HhH/H2TH-like" evidence="11">
    <location>
        <begin position="293"/>
        <end position="374"/>
    </location>
</feature>
<evidence type="ECO:0000256" key="2">
    <source>
        <dbReference type="ARBA" id="ARBA00008307"/>
    </source>
</evidence>
<feature type="domain" description="Mab-21-like nucleotidyltransferase" evidence="10">
    <location>
        <begin position="246"/>
        <end position="284"/>
    </location>
</feature>
<dbReference type="InterPro" id="IPR046903">
    <property type="entry name" value="Mab-21-like_nuc_Trfase"/>
</dbReference>
<keyword evidence="3" id="KW-0808">Transferase</keyword>
<keyword evidence="8" id="KW-0460">Magnesium</keyword>
<keyword evidence="5" id="KW-0479">Metal-binding</keyword>
<dbReference type="Proteomes" id="UP001152795">
    <property type="component" value="Unassembled WGS sequence"/>
</dbReference>
<dbReference type="SMART" id="SM01265">
    <property type="entry name" value="Mab-21"/>
    <property type="match status" value="1"/>
</dbReference>
<evidence type="ECO:0000256" key="4">
    <source>
        <dbReference type="ARBA" id="ARBA00022695"/>
    </source>
</evidence>
<keyword evidence="7" id="KW-0067">ATP-binding</keyword>
<evidence type="ECO:0000256" key="8">
    <source>
        <dbReference type="ARBA" id="ARBA00022842"/>
    </source>
</evidence>
<dbReference type="AlphaFoldDB" id="A0A6S7GKZ5"/>
<protein>
    <submittedName>
        <fullName evidence="12">Uncharacterized protein</fullName>
    </submittedName>
</protein>
<dbReference type="InterPro" id="IPR046906">
    <property type="entry name" value="Mab-21_HhH/H2TH-like"/>
</dbReference>
<feature type="region of interest" description="Disordered" evidence="9">
    <location>
        <begin position="415"/>
        <end position="436"/>
    </location>
</feature>
<name>A0A6S7GKZ5_PARCT</name>
<dbReference type="Gene3D" id="1.10.1410.40">
    <property type="match status" value="1"/>
</dbReference>
<keyword evidence="6" id="KW-0547">Nucleotide-binding</keyword>
<comment type="cofactor">
    <cofactor evidence="1">
        <name>Mg(2+)</name>
        <dbReference type="ChEBI" id="CHEBI:18420"/>
    </cofactor>
</comment>
<evidence type="ECO:0000256" key="6">
    <source>
        <dbReference type="ARBA" id="ARBA00022741"/>
    </source>
</evidence>
<evidence type="ECO:0000256" key="9">
    <source>
        <dbReference type="SAM" id="MobiDB-lite"/>
    </source>
</evidence>
<organism evidence="12 13">
    <name type="scientific">Paramuricea clavata</name>
    <name type="common">Red gorgonian</name>
    <name type="synonym">Violescent sea-whip</name>
    <dbReference type="NCBI Taxonomy" id="317549"/>
    <lineage>
        <taxon>Eukaryota</taxon>
        <taxon>Metazoa</taxon>
        <taxon>Cnidaria</taxon>
        <taxon>Anthozoa</taxon>
        <taxon>Octocorallia</taxon>
        <taxon>Malacalcyonacea</taxon>
        <taxon>Plexauridae</taxon>
        <taxon>Paramuricea</taxon>
    </lineage>
</organism>
<comment type="similarity">
    <text evidence="2">Belongs to the mab-21 family.</text>
</comment>
<dbReference type="EMBL" id="CACRXK020001574">
    <property type="protein sequence ID" value="CAB3989956.1"/>
    <property type="molecule type" value="Genomic_DNA"/>
</dbReference>
<evidence type="ECO:0000256" key="5">
    <source>
        <dbReference type="ARBA" id="ARBA00022723"/>
    </source>
</evidence>
<evidence type="ECO:0000259" key="10">
    <source>
        <dbReference type="Pfam" id="PF03281"/>
    </source>
</evidence>
<evidence type="ECO:0000313" key="12">
    <source>
        <dbReference type="EMBL" id="CAB3989956.1"/>
    </source>
</evidence>
<dbReference type="Pfam" id="PF20266">
    <property type="entry name" value="Mab-21_C"/>
    <property type="match status" value="1"/>
</dbReference>
<evidence type="ECO:0000256" key="7">
    <source>
        <dbReference type="ARBA" id="ARBA00022840"/>
    </source>
</evidence>
<gene>
    <name evidence="12" type="ORF">PACLA_8A063073</name>
</gene>
<dbReference type="GO" id="GO:0005524">
    <property type="term" value="F:ATP binding"/>
    <property type="evidence" value="ECO:0007669"/>
    <property type="project" value="UniProtKB-KW"/>
</dbReference>
<evidence type="ECO:0000259" key="11">
    <source>
        <dbReference type="Pfam" id="PF20266"/>
    </source>
</evidence>
<dbReference type="GO" id="GO:0046872">
    <property type="term" value="F:metal ion binding"/>
    <property type="evidence" value="ECO:0007669"/>
    <property type="project" value="UniProtKB-KW"/>
</dbReference>
<dbReference type="InterPro" id="IPR024810">
    <property type="entry name" value="MAB21L/cGLR"/>
</dbReference>
<dbReference type="PANTHER" id="PTHR10656:SF42">
    <property type="entry name" value="CYCLIC GMP-AMP SYNTHASE-LIKE PROTEIN-RELATED"/>
    <property type="match status" value="1"/>
</dbReference>
<accession>A0A6S7GKZ5</accession>
<proteinExistence type="inferred from homology"/>
<evidence type="ECO:0000313" key="13">
    <source>
        <dbReference type="Proteomes" id="UP001152795"/>
    </source>
</evidence>
<comment type="caution">
    <text evidence="12">The sequence shown here is derived from an EMBL/GenBank/DDBJ whole genome shotgun (WGS) entry which is preliminary data.</text>
</comment>
<evidence type="ECO:0000256" key="1">
    <source>
        <dbReference type="ARBA" id="ARBA00001946"/>
    </source>
</evidence>
<dbReference type="GO" id="GO:0016779">
    <property type="term" value="F:nucleotidyltransferase activity"/>
    <property type="evidence" value="ECO:0007669"/>
    <property type="project" value="UniProtKB-KW"/>
</dbReference>
<feature type="compositionally biased region" description="Basic and acidic residues" evidence="9">
    <location>
        <begin position="417"/>
        <end position="428"/>
    </location>
</feature>
<keyword evidence="4" id="KW-0548">Nucleotidyltransferase</keyword>
<keyword evidence="13" id="KW-1185">Reference proteome</keyword>
<dbReference type="Pfam" id="PF03281">
    <property type="entry name" value="Mab-21"/>
    <property type="match status" value="1"/>
</dbReference>